<dbReference type="PRINTS" id="PR00469">
    <property type="entry name" value="PNDRDTASEII"/>
</dbReference>
<dbReference type="InterPro" id="IPR036188">
    <property type="entry name" value="FAD/NAD-bd_sf"/>
</dbReference>
<dbReference type="EC" id="1.8.1.9" evidence="7"/>
<comment type="subunit">
    <text evidence="7">Homodimer.</text>
</comment>
<keyword evidence="2 7" id="KW-0285">Flavoprotein</keyword>
<dbReference type="PRINTS" id="PR00368">
    <property type="entry name" value="FADPNR"/>
</dbReference>
<organism evidence="10 11">
    <name type="scientific">Natranaerobius trueperi</name>
    <dbReference type="NCBI Taxonomy" id="759412"/>
    <lineage>
        <taxon>Bacteria</taxon>
        <taxon>Bacillati</taxon>
        <taxon>Bacillota</taxon>
        <taxon>Clostridia</taxon>
        <taxon>Natranaerobiales</taxon>
        <taxon>Natranaerobiaceae</taxon>
        <taxon>Natranaerobius</taxon>
    </lineage>
</organism>
<keyword evidence="5" id="KW-1015">Disulfide bond</keyword>
<reference evidence="10 11" key="1">
    <citation type="submission" date="2017-06" db="EMBL/GenBank/DDBJ databases">
        <title>Draft Genome Sequence of Natranaerobius trueperi halophilic, alkalithermophilic bacteria from soda lakes.</title>
        <authorList>
            <person name="Zhao B."/>
        </authorList>
    </citation>
    <scope>NUCLEOTIDE SEQUENCE [LARGE SCALE GENOMIC DNA]</scope>
    <source>
        <strain evidence="10 11">DSM 18760</strain>
    </source>
</reference>
<comment type="caution">
    <text evidence="10">The sequence shown here is derived from an EMBL/GenBank/DDBJ whole genome shotgun (WGS) entry which is preliminary data.</text>
</comment>
<evidence type="ECO:0000256" key="7">
    <source>
        <dbReference type="RuleBase" id="RU003880"/>
    </source>
</evidence>
<evidence type="ECO:0000256" key="1">
    <source>
        <dbReference type="ARBA" id="ARBA00009333"/>
    </source>
</evidence>
<dbReference type="Proteomes" id="UP000214588">
    <property type="component" value="Unassembled WGS sequence"/>
</dbReference>
<comment type="catalytic activity">
    <reaction evidence="7">
        <text>[thioredoxin]-dithiol + NADP(+) = [thioredoxin]-disulfide + NADPH + H(+)</text>
        <dbReference type="Rhea" id="RHEA:20345"/>
        <dbReference type="Rhea" id="RHEA-COMP:10698"/>
        <dbReference type="Rhea" id="RHEA-COMP:10700"/>
        <dbReference type="ChEBI" id="CHEBI:15378"/>
        <dbReference type="ChEBI" id="CHEBI:29950"/>
        <dbReference type="ChEBI" id="CHEBI:50058"/>
        <dbReference type="ChEBI" id="CHEBI:57783"/>
        <dbReference type="ChEBI" id="CHEBI:58349"/>
        <dbReference type="EC" id="1.8.1.9"/>
    </reaction>
</comment>
<name>A0A226C0D8_9FIRM</name>
<dbReference type="GO" id="GO:0019430">
    <property type="term" value="P:removal of superoxide radicals"/>
    <property type="evidence" value="ECO:0007669"/>
    <property type="project" value="UniProtKB-UniRule"/>
</dbReference>
<evidence type="ECO:0000256" key="5">
    <source>
        <dbReference type="ARBA" id="ARBA00023157"/>
    </source>
</evidence>
<evidence type="ECO:0000313" key="11">
    <source>
        <dbReference type="Proteomes" id="UP000214588"/>
    </source>
</evidence>
<keyword evidence="8" id="KW-0521">NADP</keyword>
<dbReference type="InterPro" id="IPR036249">
    <property type="entry name" value="Thioredoxin-like_sf"/>
</dbReference>
<dbReference type="AlphaFoldDB" id="A0A226C0D8"/>
<dbReference type="EMBL" id="NIQC01000002">
    <property type="protein sequence ID" value="OWZ84723.1"/>
    <property type="molecule type" value="Genomic_DNA"/>
</dbReference>
<gene>
    <name evidence="10" type="primary">trxB</name>
    <name evidence="10" type="ORF">CDO51_01480</name>
</gene>
<dbReference type="InterPro" id="IPR005982">
    <property type="entry name" value="Thioredox_Rdtase"/>
</dbReference>
<dbReference type="NCBIfam" id="TIGR01292">
    <property type="entry name" value="TRX_reduct"/>
    <property type="match status" value="1"/>
</dbReference>
<keyword evidence="3 7" id="KW-0274">FAD</keyword>
<sequence length="399" mass="43602">MSQVYDLLIIGGGPAGLSAAIYASRSNLSTAVLEKAAVPGGQVNTTSELENYPGFFDTSGPEIMEQFTNHSKKFGTEFHTGEVTDAQLEGNIKSIKTDKETIKAKAVMVATGAEPSKLGVKGEAEFVGKGVSYCGTCDAAFFEELEVAVIGGGDTAVEEALYLTRFADKVTIIHRREKLRASRALRERAMENEKISFIWNSVIEEITGDELVTGLNLKNVVTNEKSHFEADGVFIFVGTKPNTEFLHGKIDLTDRGYVIVNDLMETSCPGVYSVGDVNDKYLRQVVTAAADGAIGATACEKYLESINVFEENVINPSHEKPVIVIYWDPSEEESTKIRKELEDNVDENKMRLVNIDSTESQILKANKVETIPTVAVYKKGELVTSYNGSSIDVQKIINE</sequence>
<dbReference type="InterPro" id="IPR008255">
    <property type="entry name" value="Pyr_nucl-diS_OxRdtase_2_AS"/>
</dbReference>
<dbReference type="GO" id="GO:0004791">
    <property type="term" value="F:thioredoxin-disulfide reductase (NADPH) activity"/>
    <property type="evidence" value="ECO:0007669"/>
    <property type="project" value="UniProtKB-UniRule"/>
</dbReference>
<keyword evidence="4 7" id="KW-0560">Oxidoreductase</keyword>
<evidence type="ECO:0000256" key="2">
    <source>
        <dbReference type="ARBA" id="ARBA00022630"/>
    </source>
</evidence>
<comment type="cofactor">
    <cofactor evidence="8">
        <name>FAD</name>
        <dbReference type="ChEBI" id="CHEBI:57692"/>
    </cofactor>
    <text evidence="8">Binds 1 FAD per subunit.</text>
</comment>
<dbReference type="SUPFAM" id="SSF52833">
    <property type="entry name" value="Thioredoxin-like"/>
    <property type="match status" value="1"/>
</dbReference>
<evidence type="ECO:0000256" key="3">
    <source>
        <dbReference type="ARBA" id="ARBA00022827"/>
    </source>
</evidence>
<comment type="similarity">
    <text evidence="1 7">Belongs to the class-II pyridine nucleotide-disulfide oxidoreductase family.</text>
</comment>
<evidence type="ECO:0000313" key="10">
    <source>
        <dbReference type="EMBL" id="OWZ84723.1"/>
    </source>
</evidence>
<dbReference type="OrthoDB" id="9806179at2"/>
<protein>
    <recommendedName>
        <fullName evidence="7">Thioredoxin reductase</fullName>
        <ecNumber evidence="7">1.8.1.9</ecNumber>
    </recommendedName>
</protein>
<evidence type="ECO:0000259" key="9">
    <source>
        <dbReference type="Pfam" id="PF07992"/>
    </source>
</evidence>
<dbReference type="PANTHER" id="PTHR48105">
    <property type="entry name" value="THIOREDOXIN REDUCTASE 1-RELATED-RELATED"/>
    <property type="match status" value="1"/>
</dbReference>
<dbReference type="SUPFAM" id="SSF51905">
    <property type="entry name" value="FAD/NAD(P)-binding domain"/>
    <property type="match status" value="1"/>
</dbReference>
<dbReference type="Gene3D" id="3.40.30.10">
    <property type="entry name" value="Glutaredoxin"/>
    <property type="match status" value="1"/>
</dbReference>
<dbReference type="InterPro" id="IPR050097">
    <property type="entry name" value="Ferredoxin-NADP_redctase_2"/>
</dbReference>
<keyword evidence="6 7" id="KW-0676">Redox-active center</keyword>
<evidence type="ECO:0000256" key="6">
    <source>
        <dbReference type="ARBA" id="ARBA00023284"/>
    </source>
</evidence>
<dbReference type="RefSeq" id="WP_089022527.1">
    <property type="nucleotide sequence ID" value="NZ_NIQC01000002.1"/>
</dbReference>
<keyword evidence="11" id="KW-1185">Reference proteome</keyword>
<dbReference type="GO" id="GO:0005737">
    <property type="term" value="C:cytoplasm"/>
    <property type="evidence" value="ECO:0007669"/>
    <property type="project" value="InterPro"/>
</dbReference>
<evidence type="ECO:0000256" key="8">
    <source>
        <dbReference type="RuleBase" id="RU003881"/>
    </source>
</evidence>
<feature type="domain" description="FAD/NAD(P)-binding" evidence="9">
    <location>
        <begin position="5"/>
        <end position="292"/>
    </location>
</feature>
<proteinExistence type="inferred from homology"/>
<dbReference type="PROSITE" id="PS00573">
    <property type="entry name" value="PYRIDINE_REDOX_2"/>
    <property type="match status" value="1"/>
</dbReference>
<accession>A0A226C0D8</accession>
<dbReference type="Gene3D" id="3.50.50.60">
    <property type="entry name" value="FAD/NAD(P)-binding domain"/>
    <property type="match status" value="2"/>
</dbReference>
<evidence type="ECO:0000256" key="4">
    <source>
        <dbReference type="ARBA" id="ARBA00023002"/>
    </source>
</evidence>
<dbReference type="Pfam" id="PF07992">
    <property type="entry name" value="Pyr_redox_2"/>
    <property type="match status" value="1"/>
</dbReference>
<dbReference type="InterPro" id="IPR023753">
    <property type="entry name" value="FAD/NAD-binding_dom"/>
</dbReference>